<proteinExistence type="predicted"/>
<dbReference type="Pfam" id="PF23802">
    <property type="entry name" value="DUF7178"/>
    <property type="match status" value="1"/>
</dbReference>
<keyword evidence="2" id="KW-1185">Reference proteome</keyword>
<organism evidence="1 2">
    <name type="scientific">Synechococcus phage S-CBP2</name>
    <dbReference type="NCBI Taxonomy" id="756277"/>
    <lineage>
        <taxon>Viruses</taxon>
        <taxon>Duplodnaviria</taxon>
        <taxon>Heunggongvirae</taxon>
        <taxon>Uroviricota</taxon>
        <taxon>Caudoviricetes</taxon>
        <taxon>Autographivirales</taxon>
        <taxon>Kembevirus</taxon>
        <taxon>Kembevirus SCBP2</taxon>
    </lineage>
</organism>
<dbReference type="RefSeq" id="YP_009103113.1">
    <property type="nucleotide sequence ID" value="NC_025455.1"/>
</dbReference>
<evidence type="ECO:0000313" key="1">
    <source>
        <dbReference type="EMBL" id="AGK86711.1"/>
    </source>
</evidence>
<reference evidence="1 2" key="2">
    <citation type="journal article" date="2015" name="PLoS ONE">
        <title>Comparative Genomic and Phylogenomic Analyses Reveal a Conserved Core Genome Shared by Estuarine and Oceanic Cyanopodoviruses.</title>
        <authorList>
            <person name="Huang S."/>
            <person name="Zhang S."/>
            <person name="Jiao N."/>
            <person name="Chen F."/>
        </authorList>
    </citation>
    <scope>NUCLEOTIDE SEQUENCE [LARGE SCALE GENOMIC DNA]</scope>
</reference>
<sequence>MNTANIIGKFLLATEAEKVNGANWYPEALEIATAISHKTGVDVLTVAAVIAALSPNNKWERNCQDAENLISVYVAAGSEAAADVKVCTYGKNKAKAIVLLECGDPLQYETILNGRKVVAFYQCIIGKTDAVVVDGHAYSVWVGERLTMKEVPSIGIKLYRAISDDYRAAAAHINATYGCTYTAAQIQAITWVAHKRIHGV</sequence>
<name>A0A096VKY0_9CAUD</name>
<accession>A0A096VKY0</accession>
<dbReference type="OrthoDB" id="9579at10239"/>
<dbReference type="EMBL" id="KC310806">
    <property type="protein sequence ID" value="AGK86711.1"/>
    <property type="molecule type" value="Genomic_DNA"/>
</dbReference>
<dbReference type="GeneID" id="22112031"/>
<evidence type="ECO:0000313" key="2">
    <source>
        <dbReference type="Proteomes" id="UP000030041"/>
    </source>
</evidence>
<dbReference type="Proteomes" id="UP000030041">
    <property type="component" value="Segment"/>
</dbReference>
<reference evidence="2" key="1">
    <citation type="submission" date="2012-12" db="EMBL/GenBank/DDBJ databases">
        <title>Genomics of marine cyanopodoviruses.</title>
        <authorList>
            <person name="Huang S."/>
            <person name="Chen F."/>
        </authorList>
    </citation>
    <scope>NUCLEOTIDE SEQUENCE [LARGE SCALE GENOMIC DNA]</scope>
</reference>
<protein>
    <submittedName>
        <fullName evidence="1">Uncharacterized protein</fullName>
    </submittedName>
</protein>
<dbReference type="InterPro" id="IPR055602">
    <property type="entry name" value="DUF7178"/>
</dbReference>
<gene>
    <name evidence="1" type="ORF">S-CBP2_0005</name>
</gene>
<dbReference type="KEGG" id="vg:22112031"/>